<dbReference type="Pfam" id="PF08245">
    <property type="entry name" value="Mur_ligase_M"/>
    <property type="match status" value="1"/>
</dbReference>
<protein>
    <recommendedName>
        <fullName evidence="3 14">UDP-N-acetylmuramate--L-alanine ligase</fullName>
        <ecNumber evidence="3 14">6.3.2.8</ecNumber>
    </recommendedName>
    <alternativeName>
        <fullName evidence="14">UDP-N-acetylmuramoyl-L-alanine synthetase</fullName>
    </alternativeName>
</protein>
<dbReference type="SUPFAM" id="SSF53623">
    <property type="entry name" value="MurD-like peptide ligases, catalytic domain"/>
    <property type="match status" value="1"/>
</dbReference>
<dbReference type="InterPro" id="IPR036565">
    <property type="entry name" value="Mur-like_cat_sf"/>
</dbReference>
<dbReference type="InterPro" id="IPR004101">
    <property type="entry name" value="Mur_ligase_C"/>
</dbReference>
<keyword evidence="12 14" id="KW-0961">Cell wall biogenesis/degradation</keyword>
<dbReference type="SUPFAM" id="SSF51984">
    <property type="entry name" value="MurCD N-terminal domain"/>
    <property type="match status" value="1"/>
</dbReference>
<comment type="function">
    <text evidence="14">Cell wall formation.</text>
</comment>
<evidence type="ECO:0000313" key="19">
    <source>
        <dbReference type="Proteomes" id="UP000516361"/>
    </source>
</evidence>
<comment type="pathway">
    <text evidence="2 14">Cell wall biogenesis; peptidoglycan biosynthesis.</text>
</comment>
<dbReference type="NCBIfam" id="TIGR01082">
    <property type="entry name" value="murC"/>
    <property type="match status" value="1"/>
</dbReference>
<dbReference type="Gene3D" id="3.40.1190.10">
    <property type="entry name" value="Mur-like, catalytic domain"/>
    <property type="match status" value="1"/>
</dbReference>
<feature type="domain" description="Mur ligase N-terminal catalytic" evidence="15">
    <location>
        <begin position="5"/>
        <end position="98"/>
    </location>
</feature>
<keyword evidence="11 14" id="KW-0131">Cell cycle</keyword>
<dbReference type="InParanoid" id="A0A7G1G335"/>
<evidence type="ECO:0000256" key="10">
    <source>
        <dbReference type="ARBA" id="ARBA00022984"/>
    </source>
</evidence>
<dbReference type="Proteomes" id="UP000516361">
    <property type="component" value="Chromosome"/>
</dbReference>
<evidence type="ECO:0000259" key="16">
    <source>
        <dbReference type="Pfam" id="PF02875"/>
    </source>
</evidence>
<keyword evidence="10 14" id="KW-0573">Peptidoglycan synthesis</keyword>
<dbReference type="InterPro" id="IPR005758">
    <property type="entry name" value="UDP-N-AcMur_Ala_ligase_MurC"/>
</dbReference>
<dbReference type="GO" id="GO:0008360">
    <property type="term" value="P:regulation of cell shape"/>
    <property type="evidence" value="ECO:0007669"/>
    <property type="project" value="UniProtKB-KW"/>
</dbReference>
<evidence type="ECO:0000256" key="1">
    <source>
        <dbReference type="ARBA" id="ARBA00004496"/>
    </source>
</evidence>
<evidence type="ECO:0000256" key="11">
    <source>
        <dbReference type="ARBA" id="ARBA00023306"/>
    </source>
</evidence>
<dbReference type="PANTHER" id="PTHR43445:SF3">
    <property type="entry name" value="UDP-N-ACETYLMURAMATE--L-ALANINE LIGASE"/>
    <property type="match status" value="1"/>
</dbReference>
<dbReference type="Pfam" id="PF01225">
    <property type="entry name" value="Mur_ligase"/>
    <property type="match status" value="1"/>
</dbReference>
<dbReference type="InterPro" id="IPR000713">
    <property type="entry name" value="Mur_ligase_N"/>
</dbReference>
<dbReference type="InterPro" id="IPR050061">
    <property type="entry name" value="MurCDEF_pg_biosynth"/>
</dbReference>
<feature type="domain" description="Mur ligase C-terminal" evidence="16">
    <location>
        <begin position="303"/>
        <end position="428"/>
    </location>
</feature>
<evidence type="ECO:0000256" key="7">
    <source>
        <dbReference type="ARBA" id="ARBA00022741"/>
    </source>
</evidence>
<dbReference type="PANTHER" id="PTHR43445">
    <property type="entry name" value="UDP-N-ACETYLMURAMATE--L-ALANINE LIGASE-RELATED"/>
    <property type="match status" value="1"/>
</dbReference>
<dbReference type="InterPro" id="IPR013221">
    <property type="entry name" value="Mur_ligase_cen"/>
</dbReference>
<dbReference type="InterPro" id="IPR036615">
    <property type="entry name" value="Mur_ligase_C_dom_sf"/>
</dbReference>
<dbReference type="Pfam" id="PF02875">
    <property type="entry name" value="Mur_ligase_C"/>
    <property type="match status" value="1"/>
</dbReference>
<dbReference type="GO" id="GO:0008763">
    <property type="term" value="F:UDP-N-acetylmuramate-L-alanine ligase activity"/>
    <property type="evidence" value="ECO:0007669"/>
    <property type="project" value="UniProtKB-UniRule"/>
</dbReference>
<keyword evidence="6 14" id="KW-0132">Cell division</keyword>
<keyword evidence="5 14" id="KW-0436">Ligase</keyword>
<gene>
    <name evidence="14 18" type="primary">murC</name>
    <name evidence="18" type="ORF">OSSY52_05160</name>
</gene>
<dbReference type="EMBL" id="AP018712">
    <property type="protein sequence ID" value="BBE30375.1"/>
    <property type="molecule type" value="Genomic_DNA"/>
</dbReference>
<dbReference type="GO" id="GO:0071555">
    <property type="term" value="P:cell wall organization"/>
    <property type="evidence" value="ECO:0007669"/>
    <property type="project" value="UniProtKB-KW"/>
</dbReference>
<evidence type="ECO:0000256" key="14">
    <source>
        <dbReference type="HAMAP-Rule" id="MF_00046"/>
    </source>
</evidence>
<keyword evidence="7 14" id="KW-0547">Nucleotide-binding</keyword>
<sequence length="446" mass="51193">MKYFFSGIGGIGMSSLALYSYYSGNEVYGTNNEINERVEYLENKGIKINIGHTNVLPNVDVVIRSTAIKDDNPEIIEANKRGIPVLYRMEYLNNILKNNWSIGITGTDGKTSTTAMVSQIFKYAKKDPTVFLGGIHNFLEDGNFRIGSGQIIAEVDESDGYIKKSQSDVVIINNLRPDHLEHYNNDFQNLENSLKQYAKRTRDILFLNGDDPILSTWNLNVPQLLFFGQNNNCDYIMKNRKTMGRYQEFEVYYKDKFIGKITLPIPGEHYAYDALAATALAIEYGIDFNTIHEALFTYKTVNRRFNILYSNSSIFVIDDYAHTPDEISMTIDAAKEYFPNKRIITIFQPHRYTRLYRHMKGFINALEKSDEVLVYRIYSAFEKPIEGVDESKITNLLDINSKYFDDSKKLINHLIDYNNSVLLFVGAGDITKVANKVGRIFKNKNH</sequence>
<dbReference type="GO" id="GO:0051301">
    <property type="term" value="P:cell division"/>
    <property type="evidence" value="ECO:0007669"/>
    <property type="project" value="UniProtKB-KW"/>
</dbReference>
<evidence type="ECO:0000256" key="12">
    <source>
        <dbReference type="ARBA" id="ARBA00023316"/>
    </source>
</evidence>
<dbReference type="SUPFAM" id="SSF53244">
    <property type="entry name" value="MurD-like peptide ligases, peptide-binding domain"/>
    <property type="match status" value="1"/>
</dbReference>
<evidence type="ECO:0000259" key="15">
    <source>
        <dbReference type="Pfam" id="PF01225"/>
    </source>
</evidence>
<dbReference type="GO" id="GO:0005524">
    <property type="term" value="F:ATP binding"/>
    <property type="evidence" value="ECO:0007669"/>
    <property type="project" value="UniProtKB-UniRule"/>
</dbReference>
<comment type="catalytic activity">
    <reaction evidence="13 14">
        <text>UDP-N-acetyl-alpha-D-muramate + L-alanine + ATP = UDP-N-acetyl-alpha-D-muramoyl-L-alanine + ADP + phosphate + H(+)</text>
        <dbReference type="Rhea" id="RHEA:23372"/>
        <dbReference type="ChEBI" id="CHEBI:15378"/>
        <dbReference type="ChEBI" id="CHEBI:30616"/>
        <dbReference type="ChEBI" id="CHEBI:43474"/>
        <dbReference type="ChEBI" id="CHEBI:57972"/>
        <dbReference type="ChEBI" id="CHEBI:70757"/>
        <dbReference type="ChEBI" id="CHEBI:83898"/>
        <dbReference type="ChEBI" id="CHEBI:456216"/>
        <dbReference type="EC" id="6.3.2.8"/>
    </reaction>
</comment>
<evidence type="ECO:0000256" key="9">
    <source>
        <dbReference type="ARBA" id="ARBA00022960"/>
    </source>
</evidence>
<name>A0A7G1G335_9BACT</name>
<dbReference type="Gene3D" id="3.90.190.20">
    <property type="entry name" value="Mur ligase, C-terminal domain"/>
    <property type="match status" value="1"/>
</dbReference>
<dbReference type="KEGG" id="ocy:OSSY52_05160"/>
<dbReference type="GO" id="GO:0009252">
    <property type="term" value="P:peptidoglycan biosynthetic process"/>
    <property type="evidence" value="ECO:0007669"/>
    <property type="project" value="UniProtKB-UniRule"/>
</dbReference>
<evidence type="ECO:0000259" key="17">
    <source>
        <dbReference type="Pfam" id="PF08245"/>
    </source>
</evidence>
<proteinExistence type="inferred from homology"/>
<feature type="binding site" evidence="14">
    <location>
        <begin position="106"/>
        <end position="112"/>
    </location>
    <ligand>
        <name>ATP</name>
        <dbReference type="ChEBI" id="CHEBI:30616"/>
    </ligand>
</feature>
<keyword evidence="19" id="KW-1185">Reference proteome</keyword>
<accession>A0A7G1G335</accession>
<dbReference type="AlphaFoldDB" id="A0A7G1G335"/>
<dbReference type="RefSeq" id="WP_190615484.1">
    <property type="nucleotide sequence ID" value="NZ_AP018712.1"/>
</dbReference>
<dbReference type="EC" id="6.3.2.8" evidence="3 14"/>
<organism evidence="18 19">
    <name type="scientific">Tepiditoga spiralis</name>
    <dbReference type="NCBI Taxonomy" id="2108365"/>
    <lineage>
        <taxon>Bacteria</taxon>
        <taxon>Thermotogati</taxon>
        <taxon>Thermotogota</taxon>
        <taxon>Thermotogae</taxon>
        <taxon>Petrotogales</taxon>
        <taxon>Petrotogaceae</taxon>
        <taxon>Tepiditoga</taxon>
    </lineage>
</organism>
<keyword evidence="4 14" id="KW-0963">Cytoplasm</keyword>
<keyword evidence="8 14" id="KW-0067">ATP-binding</keyword>
<dbReference type="FunCoup" id="A0A7G1G335">
    <property type="interactions" value="267"/>
</dbReference>
<evidence type="ECO:0000256" key="8">
    <source>
        <dbReference type="ARBA" id="ARBA00022840"/>
    </source>
</evidence>
<evidence type="ECO:0000256" key="2">
    <source>
        <dbReference type="ARBA" id="ARBA00004752"/>
    </source>
</evidence>
<comment type="similarity">
    <text evidence="14">Belongs to the MurCDEF family.</text>
</comment>
<evidence type="ECO:0000256" key="3">
    <source>
        <dbReference type="ARBA" id="ARBA00012211"/>
    </source>
</evidence>
<feature type="domain" description="Mur ligase central" evidence="17">
    <location>
        <begin position="104"/>
        <end position="281"/>
    </location>
</feature>
<evidence type="ECO:0000256" key="5">
    <source>
        <dbReference type="ARBA" id="ARBA00022598"/>
    </source>
</evidence>
<evidence type="ECO:0000313" key="18">
    <source>
        <dbReference type="EMBL" id="BBE30375.1"/>
    </source>
</evidence>
<dbReference type="HAMAP" id="MF_00046">
    <property type="entry name" value="MurC"/>
    <property type="match status" value="1"/>
</dbReference>
<comment type="subcellular location">
    <subcellularLocation>
        <location evidence="1 14">Cytoplasm</location>
    </subcellularLocation>
</comment>
<evidence type="ECO:0000256" key="6">
    <source>
        <dbReference type="ARBA" id="ARBA00022618"/>
    </source>
</evidence>
<keyword evidence="9 14" id="KW-0133">Cell shape</keyword>
<dbReference type="GO" id="GO:0005737">
    <property type="term" value="C:cytoplasm"/>
    <property type="evidence" value="ECO:0007669"/>
    <property type="project" value="UniProtKB-SubCell"/>
</dbReference>
<evidence type="ECO:0000256" key="13">
    <source>
        <dbReference type="ARBA" id="ARBA00047833"/>
    </source>
</evidence>
<reference evidence="18 19" key="1">
    <citation type="submission" date="2018-06" db="EMBL/GenBank/DDBJ databases">
        <title>Genome sequencing of Oceanotoga sp. sy52.</title>
        <authorList>
            <person name="Mori K."/>
        </authorList>
    </citation>
    <scope>NUCLEOTIDE SEQUENCE [LARGE SCALE GENOMIC DNA]</scope>
    <source>
        <strain evidence="19">sy52</strain>
    </source>
</reference>
<dbReference type="Gene3D" id="3.40.50.720">
    <property type="entry name" value="NAD(P)-binding Rossmann-like Domain"/>
    <property type="match status" value="1"/>
</dbReference>
<dbReference type="UniPathway" id="UPA00219"/>
<evidence type="ECO:0000256" key="4">
    <source>
        <dbReference type="ARBA" id="ARBA00022490"/>
    </source>
</evidence>